<dbReference type="Proteomes" id="UP001060085">
    <property type="component" value="Linkage Group LG01"/>
</dbReference>
<keyword evidence="2" id="KW-1185">Reference proteome</keyword>
<evidence type="ECO:0000313" key="2">
    <source>
        <dbReference type="Proteomes" id="UP001060085"/>
    </source>
</evidence>
<sequence length="127" mass="14221">MHPLAVVKIVNLFNDLGSHPDIFVSAAVYFEAFNLVLQKKLKDDDVAICECKYVFGDPESACGERCLNVLTSTECTPGYCRCGDYCKNQIVKNLFLISSMTCVERNLVGRNSEFIHLEISRAFESIS</sequence>
<gene>
    <name evidence="1" type="ORF">M9H77_04309</name>
</gene>
<accession>A0ACC0CE82</accession>
<name>A0ACC0CE82_CATRO</name>
<evidence type="ECO:0000313" key="1">
    <source>
        <dbReference type="EMBL" id="KAI5683081.1"/>
    </source>
</evidence>
<organism evidence="1 2">
    <name type="scientific">Catharanthus roseus</name>
    <name type="common">Madagascar periwinkle</name>
    <name type="synonym">Vinca rosea</name>
    <dbReference type="NCBI Taxonomy" id="4058"/>
    <lineage>
        <taxon>Eukaryota</taxon>
        <taxon>Viridiplantae</taxon>
        <taxon>Streptophyta</taxon>
        <taxon>Embryophyta</taxon>
        <taxon>Tracheophyta</taxon>
        <taxon>Spermatophyta</taxon>
        <taxon>Magnoliopsida</taxon>
        <taxon>eudicotyledons</taxon>
        <taxon>Gunneridae</taxon>
        <taxon>Pentapetalae</taxon>
        <taxon>asterids</taxon>
        <taxon>lamiids</taxon>
        <taxon>Gentianales</taxon>
        <taxon>Apocynaceae</taxon>
        <taxon>Rauvolfioideae</taxon>
        <taxon>Vinceae</taxon>
        <taxon>Catharanthinae</taxon>
        <taxon>Catharanthus</taxon>
    </lineage>
</organism>
<reference evidence="2" key="1">
    <citation type="journal article" date="2023" name="Nat. Plants">
        <title>Single-cell RNA sequencing provides a high-resolution roadmap for understanding the multicellular compartmentation of specialized metabolism.</title>
        <authorList>
            <person name="Sun S."/>
            <person name="Shen X."/>
            <person name="Li Y."/>
            <person name="Li Y."/>
            <person name="Wang S."/>
            <person name="Li R."/>
            <person name="Zhang H."/>
            <person name="Shen G."/>
            <person name="Guo B."/>
            <person name="Wei J."/>
            <person name="Xu J."/>
            <person name="St-Pierre B."/>
            <person name="Chen S."/>
            <person name="Sun C."/>
        </authorList>
    </citation>
    <scope>NUCLEOTIDE SEQUENCE [LARGE SCALE GENOMIC DNA]</scope>
</reference>
<protein>
    <submittedName>
        <fullName evidence="1">Uncharacterized protein</fullName>
    </submittedName>
</protein>
<dbReference type="EMBL" id="CM044701">
    <property type="protein sequence ID" value="KAI5683081.1"/>
    <property type="molecule type" value="Genomic_DNA"/>
</dbReference>
<proteinExistence type="predicted"/>
<comment type="caution">
    <text evidence="1">The sequence shown here is derived from an EMBL/GenBank/DDBJ whole genome shotgun (WGS) entry which is preliminary data.</text>
</comment>